<sequence length="304" mass="34422">MPSLTKRHAQNAVKLIYEKAGFLVPNGTPGVSVTKEFPGEVGDDELASLYVFVDEFIALFRYSSFYFMSAIPEGGSRATTFYRLSIRQTKNLASIRLLCSSGLDTNARMLLRLLYETSLLWSRFLIDESCRIEFEGCVDTNLTNDFWHKYLAKGKNEKFMKAAAAERGLIWLGNLDATMEDMKVKNSLTAHPTNLASYFDGIADFKSESYAIQRPASASHFTLSTALFAATLPFALKPDIPYGFDSLDLRTAEELWPPEHSQPLTWEQYNQSLRDLFPSLWLMALRFIDGLRDCEGKSELPEIR</sequence>
<evidence type="ECO:0000313" key="2">
    <source>
        <dbReference type="Proteomes" id="UP001225596"/>
    </source>
</evidence>
<reference evidence="1 2" key="1">
    <citation type="submission" date="2023-08" db="EMBL/GenBank/DDBJ databases">
        <title>Oxalobacteraceae gen .nov., isolated from river sludge outside the plant.</title>
        <authorList>
            <person name="Zhao S.Y."/>
        </authorList>
    </citation>
    <scope>NUCLEOTIDE SEQUENCE [LARGE SCALE GENOMIC DNA]</scope>
    <source>
        <strain evidence="1 2">R-40</strain>
    </source>
</reference>
<protein>
    <submittedName>
        <fullName evidence="1">Uncharacterized protein</fullName>
    </submittedName>
</protein>
<accession>A0ABU1BRS0</accession>
<name>A0ABU1BRS0_9BURK</name>
<gene>
    <name evidence="1" type="ORF">Q8A64_15015</name>
</gene>
<dbReference type="RefSeq" id="WP_338437668.1">
    <property type="nucleotide sequence ID" value="NZ_JAUYVH010000012.1"/>
</dbReference>
<organism evidence="1 2">
    <name type="scientific">Keguizhuia sedimenti</name>
    <dbReference type="NCBI Taxonomy" id="3064264"/>
    <lineage>
        <taxon>Bacteria</taxon>
        <taxon>Pseudomonadati</taxon>
        <taxon>Pseudomonadota</taxon>
        <taxon>Betaproteobacteria</taxon>
        <taxon>Burkholderiales</taxon>
        <taxon>Oxalobacteraceae</taxon>
        <taxon>Keguizhuia</taxon>
    </lineage>
</organism>
<dbReference type="Proteomes" id="UP001225596">
    <property type="component" value="Unassembled WGS sequence"/>
</dbReference>
<evidence type="ECO:0000313" key="1">
    <source>
        <dbReference type="EMBL" id="MDQ9171723.1"/>
    </source>
</evidence>
<keyword evidence="2" id="KW-1185">Reference proteome</keyword>
<dbReference type="EMBL" id="JAUYVH010000012">
    <property type="protein sequence ID" value="MDQ9171723.1"/>
    <property type="molecule type" value="Genomic_DNA"/>
</dbReference>
<comment type="caution">
    <text evidence="1">The sequence shown here is derived from an EMBL/GenBank/DDBJ whole genome shotgun (WGS) entry which is preliminary data.</text>
</comment>
<proteinExistence type="predicted"/>